<name>A0A1I5NH96_9HYPH</name>
<keyword evidence="2" id="KW-1185">Reference proteome</keyword>
<evidence type="ECO:0000313" key="1">
    <source>
        <dbReference type="EMBL" id="SFP21215.1"/>
    </source>
</evidence>
<reference evidence="1 2" key="1">
    <citation type="submission" date="2016-10" db="EMBL/GenBank/DDBJ databases">
        <authorList>
            <person name="de Groot N.N."/>
        </authorList>
    </citation>
    <scope>NUCLEOTIDE SEQUENCE [LARGE SCALE GENOMIC DNA]</scope>
    <source>
        <strain evidence="1 2">CGMCC 1.9157</strain>
    </source>
</reference>
<proteinExistence type="predicted"/>
<evidence type="ECO:0000313" key="2">
    <source>
        <dbReference type="Proteomes" id="UP000199236"/>
    </source>
</evidence>
<dbReference type="AlphaFoldDB" id="A0A1I5NH96"/>
<evidence type="ECO:0008006" key="3">
    <source>
        <dbReference type="Google" id="ProtNLM"/>
    </source>
</evidence>
<dbReference type="OrthoDB" id="7904151at2"/>
<gene>
    <name evidence="1" type="ORF">SAMN04488056_1323</name>
</gene>
<protein>
    <recommendedName>
        <fullName evidence="3">Sulfotransferase family protein</fullName>
    </recommendedName>
</protein>
<organism evidence="1 2">
    <name type="scientific">Cohaesibacter marisflavi</name>
    <dbReference type="NCBI Taxonomy" id="655353"/>
    <lineage>
        <taxon>Bacteria</taxon>
        <taxon>Pseudomonadati</taxon>
        <taxon>Pseudomonadota</taxon>
        <taxon>Alphaproteobacteria</taxon>
        <taxon>Hyphomicrobiales</taxon>
        <taxon>Cohaesibacteraceae</taxon>
    </lineage>
</organism>
<dbReference type="RefSeq" id="WP_139229384.1">
    <property type="nucleotide sequence ID" value="NZ_FOVR01000032.1"/>
</dbReference>
<dbReference type="Proteomes" id="UP000199236">
    <property type="component" value="Unassembled WGS sequence"/>
</dbReference>
<accession>A0A1I5NH96</accession>
<sequence length="246" mass="28552">MQIASELGKNGYYIQVGEKVPSNFTVLGERSSGTNFLKAQLDTIPDMQFKNWGWKHAFITAWNVSPNLMIFGIVRNWNDWLLSMHKKPWHASKQLHEMAFSDFIRTKWESHPIPRPRQDQNMIIEKLIPGDRNPIDGSQIENVLALRALKLKNLLSLPLRAENVVLMKYEWFNQNPGALSDLLKSKFPSLDCPNFEKIKGTSFASFENYKRFEDFRPEFPKSIPEEDLPFIKTNLDSELETSLGYM</sequence>
<dbReference type="EMBL" id="FOVR01000032">
    <property type="protein sequence ID" value="SFP21215.1"/>
    <property type="molecule type" value="Genomic_DNA"/>
</dbReference>